<dbReference type="AlphaFoldDB" id="A0A8J5CRX3"/>
<accession>A0A8J5CRX3</accession>
<comment type="caution">
    <text evidence="2">The sequence shown here is derived from an EMBL/GenBank/DDBJ whole genome shotgun (WGS) entry which is preliminary data.</text>
</comment>
<dbReference type="OrthoDB" id="6156583at2759"/>
<protein>
    <submittedName>
        <fullName evidence="2">Uncharacterized protein</fullName>
    </submittedName>
</protein>
<dbReference type="EMBL" id="JACEEZ010013303">
    <property type="protein sequence ID" value="KAG0720169.1"/>
    <property type="molecule type" value="Genomic_DNA"/>
</dbReference>
<gene>
    <name evidence="2" type="ORF">GWK47_006923</name>
</gene>
<feature type="compositionally biased region" description="Basic and acidic residues" evidence="1">
    <location>
        <begin position="61"/>
        <end position="75"/>
    </location>
</feature>
<keyword evidence="3" id="KW-1185">Reference proteome</keyword>
<evidence type="ECO:0000313" key="3">
    <source>
        <dbReference type="Proteomes" id="UP000770661"/>
    </source>
</evidence>
<reference evidence="2" key="1">
    <citation type="submission" date="2020-07" db="EMBL/GenBank/DDBJ databases">
        <title>The High-quality genome of the commercially important snow crab, Chionoecetes opilio.</title>
        <authorList>
            <person name="Jeong J.-H."/>
            <person name="Ryu S."/>
        </authorList>
    </citation>
    <scope>NUCLEOTIDE SEQUENCE</scope>
    <source>
        <strain evidence="2">MADBK_172401_WGS</strain>
        <tissue evidence="2">Digestive gland</tissue>
    </source>
</reference>
<organism evidence="2 3">
    <name type="scientific">Chionoecetes opilio</name>
    <name type="common">Atlantic snow crab</name>
    <name type="synonym">Cancer opilio</name>
    <dbReference type="NCBI Taxonomy" id="41210"/>
    <lineage>
        <taxon>Eukaryota</taxon>
        <taxon>Metazoa</taxon>
        <taxon>Ecdysozoa</taxon>
        <taxon>Arthropoda</taxon>
        <taxon>Crustacea</taxon>
        <taxon>Multicrustacea</taxon>
        <taxon>Malacostraca</taxon>
        <taxon>Eumalacostraca</taxon>
        <taxon>Eucarida</taxon>
        <taxon>Decapoda</taxon>
        <taxon>Pleocyemata</taxon>
        <taxon>Brachyura</taxon>
        <taxon>Eubrachyura</taxon>
        <taxon>Majoidea</taxon>
        <taxon>Majidae</taxon>
        <taxon>Chionoecetes</taxon>
    </lineage>
</organism>
<proteinExistence type="predicted"/>
<dbReference type="Proteomes" id="UP000770661">
    <property type="component" value="Unassembled WGS sequence"/>
</dbReference>
<evidence type="ECO:0000256" key="1">
    <source>
        <dbReference type="SAM" id="MobiDB-lite"/>
    </source>
</evidence>
<evidence type="ECO:0000313" key="2">
    <source>
        <dbReference type="EMBL" id="KAG0720169.1"/>
    </source>
</evidence>
<name>A0A8J5CRX3_CHIOP</name>
<sequence length="217" mass="23972">MASGQTCSLSPPSCVTDTKLVGLTLQPSAVSRWALSLHVCSQLRVDLLALKDGQTNRSTTTHKEETNSRMKSDAAEREKLRTTLFNFIDPLDTSSHPEGIVNIATGLVSPSNVNVDRALQIGSQQMNKFEVGWPTNFHATLKKQVTTMADSKKSLKIDGAPFRDTELIYIRVIGLQQSLDMDIKEVLTYELSATPPALFDENGDMRSQNKAMLKTKF</sequence>
<feature type="region of interest" description="Disordered" evidence="1">
    <location>
        <begin position="56"/>
        <end position="75"/>
    </location>
</feature>